<name>A0A078IWW8_BRANA</name>
<dbReference type="Proteomes" id="UP000028999">
    <property type="component" value="Unassembled WGS sequence"/>
</dbReference>
<dbReference type="PaxDb" id="3708-A0A078IWW8"/>
<dbReference type="Gramene" id="CDY53493">
    <property type="protein sequence ID" value="CDY53493"/>
    <property type="gene ID" value="GSBRNA2T00010823001"/>
</dbReference>
<gene>
    <name evidence="2" type="primary">BnaC04g02630D</name>
    <name evidence="1" type="ORF">DARMORV10_C04P03470.1</name>
    <name evidence="2" type="ORF">GSBRNA2T00010823001</name>
</gene>
<dbReference type="EMBL" id="HG994368">
    <property type="protein sequence ID" value="CAF1802202.1"/>
    <property type="molecule type" value="Genomic_DNA"/>
</dbReference>
<reference evidence="1" key="3">
    <citation type="submission" date="2021-01" db="EMBL/GenBank/DDBJ databases">
        <authorList>
            <consortium name="Genoscope - CEA"/>
            <person name="William W."/>
        </authorList>
    </citation>
    <scope>NUCLEOTIDE SEQUENCE</scope>
</reference>
<dbReference type="SMR" id="A0A078IWW8"/>
<dbReference type="Proteomes" id="UP001295469">
    <property type="component" value="Chromosome C04"/>
</dbReference>
<evidence type="ECO:0000313" key="3">
    <source>
        <dbReference type="Proteomes" id="UP000028999"/>
    </source>
</evidence>
<proteinExistence type="predicted"/>
<dbReference type="AlphaFoldDB" id="A0A078IWW8"/>
<protein>
    <submittedName>
        <fullName evidence="1">(rape) hypothetical protein</fullName>
    </submittedName>
    <submittedName>
        <fullName evidence="2">BnaC04g02630D protein</fullName>
    </submittedName>
</protein>
<sequence>MRVLHEKGELFLELGDEFGGKSMYTFLEMALRCCEKRKEDRPKMIEVAKEIKLIEKSLDVASRKYKDKGGKKVYLA</sequence>
<accession>A0A078IWW8</accession>
<keyword evidence="3" id="KW-1185">Reference proteome</keyword>
<organism evidence="2 3">
    <name type="scientific">Brassica napus</name>
    <name type="common">Rape</name>
    <dbReference type="NCBI Taxonomy" id="3708"/>
    <lineage>
        <taxon>Eukaryota</taxon>
        <taxon>Viridiplantae</taxon>
        <taxon>Streptophyta</taxon>
        <taxon>Embryophyta</taxon>
        <taxon>Tracheophyta</taxon>
        <taxon>Spermatophyta</taxon>
        <taxon>Magnoliopsida</taxon>
        <taxon>eudicotyledons</taxon>
        <taxon>Gunneridae</taxon>
        <taxon>Pentapetalae</taxon>
        <taxon>rosids</taxon>
        <taxon>malvids</taxon>
        <taxon>Brassicales</taxon>
        <taxon>Brassicaceae</taxon>
        <taxon>Brassiceae</taxon>
        <taxon>Brassica</taxon>
    </lineage>
</organism>
<dbReference type="EMBL" id="LK033208">
    <property type="protein sequence ID" value="CDY53493.1"/>
    <property type="molecule type" value="Genomic_DNA"/>
</dbReference>
<reference evidence="2 3" key="1">
    <citation type="journal article" date="2014" name="Science">
        <title>Plant genetics. Early allopolyploid evolution in the post-Neolithic Brassica napus oilseed genome.</title>
        <authorList>
            <person name="Chalhoub B."/>
            <person name="Denoeud F."/>
            <person name="Liu S."/>
            <person name="Parkin I.A."/>
            <person name="Tang H."/>
            <person name="Wang X."/>
            <person name="Chiquet J."/>
            <person name="Belcram H."/>
            <person name="Tong C."/>
            <person name="Samans B."/>
            <person name="Correa M."/>
            <person name="Da Silva C."/>
            <person name="Just J."/>
            <person name="Falentin C."/>
            <person name="Koh C.S."/>
            <person name="Le Clainche I."/>
            <person name="Bernard M."/>
            <person name="Bento P."/>
            <person name="Noel B."/>
            <person name="Labadie K."/>
            <person name="Alberti A."/>
            <person name="Charles M."/>
            <person name="Arnaud D."/>
            <person name="Guo H."/>
            <person name="Daviaud C."/>
            <person name="Alamery S."/>
            <person name="Jabbari K."/>
            <person name="Zhao M."/>
            <person name="Edger P.P."/>
            <person name="Chelaifa H."/>
            <person name="Tack D."/>
            <person name="Lassalle G."/>
            <person name="Mestiri I."/>
            <person name="Schnel N."/>
            <person name="Le Paslier M.C."/>
            <person name="Fan G."/>
            <person name="Renault V."/>
            <person name="Bayer P.E."/>
            <person name="Golicz A.A."/>
            <person name="Manoli S."/>
            <person name="Lee T.H."/>
            <person name="Thi V.H."/>
            <person name="Chalabi S."/>
            <person name="Hu Q."/>
            <person name="Fan C."/>
            <person name="Tollenaere R."/>
            <person name="Lu Y."/>
            <person name="Battail C."/>
            <person name="Shen J."/>
            <person name="Sidebottom C.H."/>
            <person name="Wang X."/>
            <person name="Canaguier A."/>
            <person name="Chauveau A."/>
            <person name="Berard A."/>
            <person name="Deniot G."/>
            <person name="Guan M."/>
            <person name="Liu Z."/>
            <person name="Sun F."/>
            <person name="Lim Y.P."/>
            <person name="Lyons E."/>
            <person name="Town C.D."/>
            <person name="Bancroft I."/>
            <person name="Wang X."/>
            <person name="Meng J."/>
            <person name="Ma J."/>
            <person name="Pires J.C."/>
            <person name="King G.J."/>
            <person name="Brunel D."/>
            <person name="Delourme R."/>
            <person name="Renard M."/>
            <person name="Aury J.M."/>
            <person name="Adams K.L."/>
            <person name="Batley J."/>
            <person name="Snowdon R.J."/>
            <person name="Tost J."/>
            <person name="Edwards D."/>
            <person name="Zhou Y."/>
            <person name="Hua W."/>
            <person name="Sharpe A.G."/>
            <person name="Paterson A.H."/>
            <person name="Guan C."/>
            <person name="Wincker P."/>
        </authorList>
    </citation>
    <scope>NUCLEOTIDE SEQUENCE [LARGE SCALE GENOMIC DNA]</scope>
    <source>
        <strain evidence="3">cv. Darmor-bzh</strain>
    </source>
</reference>
<evidence type="ECO:0000313" key="1">
    <source>
        <dbReference type="EMBL" id="CAF1802202.1"/>
    </source>
</evidence>
<evidence type="ECO:0000313" key="2">
    <source>
        <dbReference type="EMBL" id="CDY53493.1"/>
    </source>
</evidence>
<reference evidence="2" key="2">
    <citation type="submission" date="2014-06" db="EMBL/GenBank/DDBJ databases">
        <authorList>
            <person name="Genoscope - CEA"/>
        </authorList>
    </citation>
    <scope>NUCLEOTIDE SEQUENCE</scope>
</reference>